<protein>
    <submittedName>
        <fullName evidence="1">Uncharacterized protein</fullName>
    </submittedName>
</protein>
<evidence type="ECO:0000313" key="2">
    <source>
        <dbReference type="Proteomes" id="UP000242188"/>
    </source>
</evidence>
<evidence type="ECO:0000313" key="1">
    <source>
        <dbReference type="EMBL" id="OWF35966.1"/>
    </source>
</evidence>
<name>A0A210PHR1_MIZYE</name>
<comment type="caution">
    <text evidence="1">The sequence shown here is derived from an EMBL/GenBank/DDBJ whole genome shotgun (WGS) entry which is preliminary data.</text>
</comment>
<keyword evidence="2" id="KW-1185">Reference proteome</keyword>
<dbReference type="EMBL" id="NEDP02076692">
    <property type="protein sequence ID" value="OWF35966.1"/>
    <property type="molecule type" value="Genomic_DNA"/>
</dbReference>
<organism evidence="1 2">
    <name type="scientific">Mizuhopecten yessoensis</name>
    <name type="common">Japanese scallop</name>
    <name type="synonym">Patinopecten yessoensis</name>
    <dbReference type="NCBI Taxonomy" id="6573"/>
    <lineage>
        <taxon>Eukaryota</taxon>
        <taxon>Metazoa</taxon>
        <taxon>Spiralia</taxon>
        <taxon>Lophotrochozoa</taxon>
        <taxon>Mollusca</taxon>
        <taxon>Bivalvia</taxon>
        <taxon>Autobranchia</taxon>
        <taxon>Pteriomorphia</taxon>
        <taxon>Pectinida</taxon>
        <taxon>Pectinoidea</taxon>
        <taxon>Pectinidae</taxon>
        <taxon>Mizuhopecten</taxon>
    </lineage>
</organism>
<gene>
    <name evidence="1" type="ORF">KP79_PYT22390</name>
</gene>
<reference evidence="1 2" key="1">
    <citation type="journal article" date="2017" name="Nat. Ecol. Evol.">
        <title>Scallop genome provides insights into evolution of bilaterian karyotype and development.</title>
        <authorList>
            <person name="Wang S."/>
            <person name="Zhang J."/>
            <person name="Jiao W."/>
            <person name="Li J."/>
            <person name="Xun X."/>
            <person name="Sun Y."/>
            <person name="Guo X."/>
            <person name="Huan P."/>
            <person name="Dong B."/>
            <person name="Zhang L."/>
            <person name="Hu X."/>
            <person name="Sun X."/>
            <person name="Wang J."/>
            <person name="Zhao C."/>
            <person name="Wang Y."/>
            <person name="Wang D."/>
            <person name="Huang X."/>
            <person name="Wang R."/>
            <person name="Lv J."/>
            <person name="Li Y."/>
            <person name="Zhang Z."/>
            <person name="Liu B."/>
            <person name="Lu W."/>
            <person name="Hui Y."/>
            <person name="Liang J."/>
            <person name="Zhou Z."/>
            <person name="Hou R."/>
            <person name="Li X."/>
            <person name="Liu Y."/>
            <person name="Li H."/>
            <person name="Ning X."/>
            <person name="Lin Y."/>
            <person name="Zhao L."/>
            <person name="Xing Q."/>
            <person name="Dou J."/>
            <person name="Li Y."/>
            <person name="Mao J."/>
            <person name="Guo H."/>
            <person name="Dou H."/>
            <person name="Li T."/>
            <person name="Mu C."/>
            <person name="Jiang W."/>
            <person name="Fu Q."/>
            <person name="Fu X."/>
            <person name="Miao Y."/>
            <person name="Liu J."/>
            <person name="Yu Q."/>
            <person name="Li R."/>
            <person name="Liao H."/>
            <person name="Li X."/>
            <person name="Kong Y."/>
            <person name="Jiang Z."/>
            <person name="Chourrout D."/>
            <person name="Li R."/>
            <person name="Bao Z."/>
        </authorList>
    </citation>
    <scope>NUCLEOTIDE SEQUENCE [LARGE SCALE GENOMIC DNA]</scope>
    <source>
        <strain evidence="1 2">PY_sf001</strain>
    </source>
</reference>
<sequence length="99" mass="11679">MDSSVLSHFGIPNHFTWNFKAKCCHCFTTISGNLKVIDLILKDSIKTRLVQYEQDEEYILATRFKLRRYRCDPEVIKTHISLMNTLVERKTETEHDSDD</sequence>
<dbReference type="Proteomes" id="UP000242188">
    <property type="component" value="Unassembled WGS sequence"/>
</dbReference>
<dbReference type="AlphaFoldDB" id="A0A210PHR1"/>
<accession>A0A210PHR1</accession>
<proteinExistence type="predicted"/>